<dbReference type="PANTHER" id="PTHR28608">
    <property type="entry name" value="INTEGRATOR COMPLEX SUBUNIT 2"/>
    <property type="match status" value="1"/>
</dbReference>
<comment type="subcellular location">
    <subcellularLocation>
        <location evidence="1">Nucleus</location>
    </subcellularLocation>
</comment>
<dbReference type="EMBL" id="CVRI01000047">
    <property type="protein sequence ID" value="CRK98160.1"/>
    <property type="molecule type" value="Genomic_DNA"/>
</dbReference>
<accession>A0A1J1ID50</accession>
<dbReference type="GO" id="GO:0034472">
    <property type="term" value="P:snRNA 3'-end processing"/>
    <property type="evidence" value="ECO:0007669"/>
    <property type="project" value="TreeGrafter"/>
</dbReference>
<dbReference type="InterPro" id="IPR029321">
    <property type="entry name" value="INTS2"/>
</dbReference>
<evidence type="ECO:0000256" key="3">
    <source>
        <dbReference type="ARBA" id="ARBA00023242"/>
    </source>
</evidence>
<keyword evidence="6" id="KW-1185">Reference proteome</keyword>
<dbReference type="PANTHER" id="PTHR28608:SF1">
    <property type="entry name" value="INTEGRATOR COMPLEX SUBUNIT 2"/>
    <property type="match status" value="1"/>
</dbReference>
<evidence type="ECO:0000256" key="4">
    <source>
        <dbReference type="SAM" id="MobiDB-lite"/>
    </source>
</evidence>
<dbReference type="STRING" id="568069.A0A1J1ID50"/>
<evidence type="ECO:0000313" key="6">
    <source>
        <dbReference type="Proteomes" id="UP000183832"/>
    </source>
</evidence>
<evidence type="ECO:0000256" key="1">
    <source>
        <dbReference type="ARBA" id="ARBA00004123"/>
    </source>
</evidence>
<dbReference type="Pfam" id="PF14750">
    <property type="entry name" value="INTS2"/>
    <property type="match status" value="1"/>
</dbReference>
<gene>
    <name evidence="5" type="ORF">CLUMA_CG011526</name>
</gene>
<sequence length="1131" mass="128722">MFVTARAFNALQNLNINELINKEINPPYTESEIRPFLSSFVRSSILDSGNFDKTKEWFEVRKQILLILVESEIVNNIVALLQVNYNELEVDLKKEQQLRQKVGYTQQDSAQYHGLTNGVILGFERADATRKVRIVLSELFYIQAQIIEQNQQKSEVAVKTSELFDNEIYIEEIADIICIALAELPSLMQVHEIVEILLYVNNGSSIICWIIANMPDCFKEVVTFLIVNSDEEMLDGKLRLAALTALCDINPSQALSTRALCVQLKAMPSLMLKLSLQDSQDLVSFLTGLLLGIDQTTRGWFAQFVKTSQKRKSDILQSLRDKLLNELNRLLSCVVNDRLPEKYVVECAALLRLYCALRGIAGLKFSDEEVVSLLNMVTSKPPPTLSGINYVSLGLCMLIACPSLIGQPALEVKAIEWIQWLMKEEAYFESATEVSASFGEMLLLMAIHFHSNQFSNITELVCSTLGMKILLRQNNTLRMKQIFTQEIFTEQVVASHAVKVPVTMNLNANIQGYLPIHCIHQLLKSRAFSKHKIAIKSWIYKQIRNSTTPLHPVMPALIEVYVNSLIAPNAKFISEQPLSENEIQKIFDKSEIKVQSEFSRKKNEETFELEDDDDDDATGGVGDSNEQCKLSAQLLILYYLLLYEDLRLTNMLTILQTGRIVKSYSAEFLADLPIKYLLKYAQKNQNDFEPLFSPLLRLFITHFPHLSLVDDWIEVEDANKEATAKVFGRISDLNVIEAFEEIKLCPSKTIRLLKVMMRKSAIELWPLASIFIRYFKTILDDAVPRLIQELYKHIWIKLNTILPRHLWVMTINSLMPCDAITKNVMLKQENIMIEPLQILRCDERVFRCPDALQIILRILQASLAASKIQLSRHIMDKPLLTKGGQLQTETQREELKMALVASQESVAVQILLETCLENSEKDHGSGKDYSLREIRGIVCSYIHQVFIAEPSLAKLVHFQGYPRELLSMTVRGIPSMHICLDFIPELLNMPEMDKQIFAIDLSSHLSLQYAFPKSLSVAKLCINTLTTLLGILSSDTRIEMFRAVLPCIVRFAEAFPPLLDDCTQFLMQLGRIAESQAVLGRKTESIPAAIFNRLKLDEHTAKTKNAEKLVEEVRETFLKVCEEAILKPRIF</sequence>
<feature type="compositionally biased region" description="Acidic residues" evidence="4">
    <location>
        <begin position="606"/>
        <end position="617"/>
    </location>
</feature>
<keyword evidence="3" id="KW-0539">Nucleus</keyword>
<name>A0A1J1ID50_9DIPT</name>
<feature type="region of interest" description="Disordered" evidence="4">
    <location>
        <begin position="603"/>
        <end position="622"/>
    </location>
</feature>
<comment type="similarity">
    <text evidence="2">Belongs to the Integrator subunit 2 family.</text>
</comment>
<dbReference type="AlphaFoldDB" id="A0A1J1ID50"/>
<reference evidence="5 6" key="1">
    <citation type="submission" date="2015-04" db="EMBL/GenBank/DDBJ databases">
        <authorList>
            <person name="Syromyatnikov M.Y."/>
            <person name="Popov V.N."/>
        </authorList>
    </citation>
    <scope>NUCLEOTIDE SEQUENCE [LARGE SCALE GENOMIC DNA]</scope>
</reference>
<proteinExistence type="inferred from homology"/>
<protein>
    <submittedName>
        <fullName evidence="5">CLUMA_CG011526, isoform A</fullName>
    </submittedName>
</protein>
<dbReference type="PRINTS" id="PR02105">
    <property type="entry name" value="INTSUBUNIT2"/>
</dbReference>
<dbReference type="Proteomes" id="UP000183832">
    <property type="component" value="Unassembled WGS sequence"/>
</dbReference>
<dbReference type="GO" id="GO:0032039">
    <property type="term" value="C:integrator complex"/>
    <property type="evidence" value="ECO:0007669"/>
    <property type="project" value="InterPro"/>
</dbReference>
<evidence type="ECO:0000256" key="2">
    <source>
        <dbReference type="ARBA" id="ARBA00006705"/>
    </source>
</evidence>
<dbReference type="OrthoDB" id="70899at2759"/>
<evidence type="ECO:0000313" key="5">
    <source>
        <dbReference type="EMBL" id="CRK98160.1"/>
    </source>
</evidence>
<dbReference type="InterPro" id="IPR026236">
    <property type="entry name" value="Int2_metazoa"/>
</dbReference>
<organism evidence="5 6">
    <name type="scientific">Clunio marinus</name>
    <dbReference type="NCBI Taxonomy" id="568069"/>
    <lineage>
        <taxon>Eukaryota</taxon>
        <taxon>Metazoa</taxon>
        <taxon>Ecdysozoa</taxon>
        <taxon>Arthropoda</taxon>
        <taxon>Hexapoda</taxon>
        <taxon>Insecta</taxon>
        <taxon>Pterygota</taxon>
        <taxon>Neoptera</taxon>
        <taxon>Endopterygota</taxon>
        <taxon>Diptera</taxon>
        <taxon>Nematocera</taxon>
        <taxon>Chironomoidea</taxon>
        <taxon>Chironomidae</taxon>
        <taxon>Clunio</taxon>
    </lineage>
</organism>